<evidence type="ECO:0000313" key="1">
    <source>
        <dbReference type="EMBL" id="MCD7453004.1"/>
    </source>
</evidence>
<accession>A0ABS8S1T7</accession>
<organism evidence="1 2">
    <name type="scientific">Datura stramonium</name>
    <name type="common">Jimsonweed</name>
    <name type="synonym">Common thornapple</name>
    <dbReference type="NCBI Taxonomy" id="4076"/>
    <lineage>
        <taxon>Eukaryota</taxon>
        <taxon>Viridiplantae</taxon>
        <taxon>Streptophyta</taxon>
        <taxon>Embryophyta</taxon>
        <taxon>Tracheophyta</taxon>
        <taxon>Spermatophyta</taxon>
        <taxon>Magnoliopsida</taxon>
        <taxon>eudicotyledons</taxon>
        <taxon>Gunneridae</taxon>
        <taxon>Pentapetalae</taxon>
        <taxon>asterids</taxon>
        <taxon>lamiids</taxon>
        <taxon>Solanales</taxon>
        <taxon>Solanaceae</taxon>
        <taxon>Solanoideae</taxon>
        <taxon>Datureae</taxon>
        <taxon>Datura</taxon>
    </lineage>
</organism>
<name>A0ABS8S1T7_DATST</name>
<protein>
    <submittedName>
        <fullName evidence="1">Uncharacterized protein</fullName>
    </submittedName>
</protein>
<sequence length="52" mass="5850">MLAGRTGKFSKERPCIVSQPGIVHREVFMPGWAFSLGSNAYGMTHRSQKPYH</sequence>
<evidence type="ECO:0000313" key="2">
    <source>
        <dbReference type="Proteomes" id="UP000823775"/>
    </source>
</evidence>
<dbReference type="Proteomes" id="UP000823775">
    <property type="component" value="Unassembled WGS sequence"/>
</dbReference>
<proteinExistence type="predicted"/>
<gene>
    <name evidence="1" type="ORF">HAX54_019188</name>
</gene>
<comment type="caution">
    <text evidence="1">The sequence shown here is derived from an EMBL/GenBank/DDBJ whole genome shotgun (WGS) entry which is preliminary data.</text>
</comment>
<feature type="non-terminal residue" evidence="1">
    <location>
        <position position="52"/>
    </location>
</feature>
<reference evidence="1 2" key="1">
    <citation type="journal article" date="2021" name="BMC Genomics">
        <title>Datura genome reveals duplications of psychoactive alkaloid biosynthetic genes and high mutation rate following tissue culture.</title>
        <authorList>
            <person name="Rajewski A."/>
            <person name="Carter-House D."/>
            <person name="Stajich J."/>
            <person name="Litt A."/>
        </authorList>
    </citation>
    <scope>NUCLEOTIDE SEQUENCE [LARGE SCALE GENOMIC DNA]</scope>
    <source>
        <strain evidence="1">AR-01</strain>
    </source>
</reference>
<dbReference type="EMBL" id="JACEIK010000233">
    <property type="protein sequence ID" value="MCD7453004.1"/>
    <property type="molecule type" value="Genomic_DNA"/>
</dbReference>
<keyword evidence="2" id="KW-1185">Reference proteome</keyword>